<reference evidence="2" key="2">
    <citation type="journal article" date="2020" name="Microorganisms">
        <title>Osmotic Adaptation and Compatible Solute Biosynthesis of Phototrophic Bacteria as Revealed from Genome Analyses.</title>
        <authorList>
            <person name="Imhoff J.F."/>
            <person name="Rahn T."/>
            <person name="Kunzel S."/>
            <person name="Keller A."/>
            <person name="Neulinger S.C."/>
        </authorList>
    </citation>
    <scope>NUCLEOTIDE SEQUENCE</scope>
    <source>
        <strain evidence="2">DSM 11080</strain>
    </source>
</reference>
<organism evidence="2 3">
    <name type="scientific">Halochromatium glycolicum</name>
    <dbReference type="NCBI Taxonomy" id="85075"/>
    <lineage>
        <taxon>Bacteria</taxon>
        <taxon>Pseudomonadati</taxon>
        <taxon>Pseudomonadota</taxon>
        <taxon>Gammaproteobacteria</taxon>
        <taxon>Chromatiales</taxon>
        <taxon>Chromatiaceae</taxon>
        <taxon>Halochromatium</taxon>
    </lineage>
</organism>
<evidence type="ECO:0008006" key="4">
    <source>
        <dbReference type="Google" id="ProtNLM"/>
    </source>
</evidence>
<dbReference type="RefSeq" id="WP_200348341.1">
    <property type="nucleotide sequence ID" value="NZ_NRSJ01000054.1"/>
</dbReference>
<keyword evidence="3" id="KW-1185">Reference proteome</keyword>
<proteinExistence type="predicted"/>
<dbReference type="SUPFAM" id="SSF52540">
    <property type="entry name" value="P-loop containing nucleoside triphosphate hydrolases"/>
    <property type="match status" value="1"/>
</dbReference>
<sequence length="148" mass="16499">MAPHARPFVTAAQGPRSRADAPGVLGRRRSHVFFLSIARGGSKWLTRVLEIATPVKARHEYLLNQDFFNGRAADKTTGSGFRDLVQDTGAVRRLLENGWTDMRLTGDVAEVNVHLPHVLDALCELFTDATLVHLHRHPVRIVASRMSR</sequence>
<dbReference type="InterPro" id="IPR027417">
    <property type="entry name" value="P-loop_NTPase"/>
</dbReference>
<name>A0AAJ0U7Q6_9GAMM</name>
<reference evidence="2" key="1">
    <citation type="submission" date="2017-08" db="EMBL/GenBank/DDBJ databases">
        <authorList>
            <person name="Imhoff J.F."/>
            <person name="Rahn T."/>
            <person name="Kuenzel S."/>
            <person name="Neulinger S.C."/>
        </authorList>
    </citation>
    <scope>NUCLEOTIDE SEQUENCE</scope>
    <source>
        <strain evidence="2">DSM 11080</strain>
    </source>
</reference>
<comment type="caution">
    <text evidence="2">The sequence shown here is derived from an EMBL/GenBank/DDBJ whole genome shotgun (WGS) entry which is preliminary data.</text>
</comment>
<dbReference type="Gene3D" id="3.40.50.300">
    <property type="entry name" value="P-loop containing nucleotide triphosphate hydrolases"/>
    <property type="match status" value="1"/>
</dbReference>
<evidence type="ECO:0000313" key="3">
    <source>
        <dbReference type="Proteomes" id="UP001296776"/>
    </source>
</evidence>
<accession>A0AAJ0U7Q6</accession>
<evidence type="ECO:0000313" key="2">
    <source>
        <dbReference type="EMBL" id="MBK1706868.1"/>
    </source>
</evidence>
<feature type="region of interest" description="Disordered" evidence="1">
    <location>
        <begin position="1"/>
        <end position="22"/>
    </location>
</feature>
<dbReference type="Proteomes" id="UP001296776">
    <property type="component" value="Unassembled WGS sequence"/>
</dbReference>
<dbReference type="EMBL" id="NRSJ01000054">
    <property type="protein sequence ID" value="MBK1706868.1"/>
    <property type="molecule type" value="Genomic_DNA"/>
</dbReference>
<gene>
    <name evidence="2" type="ORF">CKO40_20585</name>
</gene>
<evidence type="ECO:0000256" key="1">
    <source>
        <dbReference type="SAM" id="MobiDB-lite"/>
    </source>
</evidence>
<protein>
    <recommendedName>
        <fullName evidence="4">Sulfotransferase</fullName>
    </recommendedName>
</protein>
<dbReference type="AlphaFoldDB" id="A0AAJ0U7Q6"/>